<sequence length="462" mass="50675">MASTYKTPGVYVEEVSIFPPSVAAVETAIPAFIGYTEKAKRRVDGDLFNVPHRISSLKEYELHFGFAVKEAGITVTIDTTVTPTDVLASIATRSNYLMYYSLQAFFANGGGPCWIVAVDSYTNGGEVVDLATLQAGLGEVAKIDEVTLLVFPDSTNLPSAADYYGLHGEALDQCVDLQDRFTVLDVWLDPADPTANNVQTMRDNLSGTVDRLKYGAVYYPMVDTILDYQYDESAVTVTIDGTDAQMDTLPSVSNAQYNQAKAAINQIDLTLPVASPVVGVYARVDNNRGVWKAPANESIDLAIRPTIKISKQDQEDLNVDVTGGKSVNAIRAFAGRSPALIWGSRTLAGNDNEWRYVPVRRFFNMAEESIKKASEQFVFEPNDANTWVRVRGMIENFLTLQWRAGALAGAVPEDAFFVRVGLGTTMTALDILEGRMIVEIGMAVVRPAEFIILRFSHKMQES</sequence>
<comment type="caution">
    <text evidence="3">The sequence shown here is derived from an EMBL/GenBank/DDBJ whole genome shotgun (WGS) entry which is preliminary data.</text>
</comment>
<evidence type="ECO:0000313" key="3">
    <source>
        <dbReference type="EMBL" id="PHK97181.1"/>
    </source>
</evidence>
<comment type="similarity">
    <text evidence="1">Belongs to the myoviridae tail sheath protein family.</text>
</comment>
<keyword evidence="4" id="KW-1185">Reference proteome</keyword>
<name>A0A2G0CB41_9BACT</name>
<dbReference type="InterPro" id="IPR020287">
    <property type="entry name" value="Tail_sheath_C"/>
</dbReference>
<gene>
    <name evidence="3" type="ORF">CGL56_17215</name>
</gene>
<reference evidence="3 4" key="1">
    <citation type="submission" date="2017-10" db="EMBL/GenBank/DDBJ databases">
        <title>The draft genome sequence of Lewinella marina KCTC 32374.</title>
        <authorList>
            <person name="Wang K."/>
        </authorList>
    </citation>
    <scope>NUCLEOTIDE SEQUENCE [LARGE SCALE GENOMIC DNA]</scope>
    <source>
        <strain evidence="3 4">MKG-38</strain>
    </source>
</reference>
<dbReference type="Gene3D" id="3.40.50.11780">
    <property type="match status" value="1"/>
</dbReference>
<dbReference type="AlphaFoldDB" id="A0A2G0CB41"/>
<evidence type="ECO:0000259" key="2">
    <source>
        <dbReference type="Pfam" id="PF17482"/>
    </source>
</evidence>
<dbReference type="Pfam" id="PF17482">
    <property type="entry name" value="Phage_sheath_1C"/>
    <property type="match status" value="1"/>
</dbReference>
<proteinExistence type="inferred from homology"/>
<dbReference type="OrthoDB" id="9767864at2"/>
<organism evidence="3 4">
    <name type="scientific">Neolewinella marina</name>
    <dbReference type="NCBI Taxonomy" id="438751"/>
    <lineage>
        <taxon>Bacteria</taxon>
        <taxon>Pseudomonadati</taxon>
        <taxon>Bacteroidota</taxon>
        <taxon>Saprospiria</taxon>
        <taxon>Saprospirales</taxon>
        <taxon>Lewinellaceae</taxon>
        <taxon>Neolewinella</taxon>
    </lineage>
</organism>
<feature type="domain" description="Tail sheath protein C-terminal" evidence="2">
    <location>
        <begin position="351"/>
        <end position="455"/>
    </location>
</feature>
<accession>A0A2G0CB41</accession>
<evidence type="ECO:0000256" key="1">
    <source>
        <dbReference type="ARBA" id="ARBA00008005"/>
    </source>
</evidence>
<dbReference type="InterPro" id="IPR052042">
    <property type="entry name" value="Tail_sheath_structural"/>
</dbReference>
<dbReference type="PANTHER" id="PTHR35861">
    <property type="match status" value="1"/>
</dbReference>
<evidence type="ECO:0000313" key="4">
    <source>
        <dbReference type="Proteomes" id="UP000226437"/>
    </source>
</evidence>
<dbReference type="PANTHER" id="PTHR35861:SF1">
    <property type="entry name" value="PHAGE TAIL SHEATH PROTEIN"/>
    <property type="match status" value="1"/>
</dbReference>
<dbReference type="EMBL" id="PDLO01000011">
    <property type="protein sequence ID" value="PHK97181.1"/>
    <property type="molecule type" value="Genomic_DNA"/>
</dbReference>
<dbReference type="RefSeq" id="WP_099107829.1">
    <property type="nucleotide sequence ID" value="NZ_JAATJF010000003.1"/>
</dbReference>
<protein>
    <submittedName>
        <fullName evidence="3">Phage tail protein</fullName>
    </submittedName>
</protein>
<dbReference type="Proteomes" id="UP000226437">
    <property type="component" value="Unassembled WGS sequence"/>
</dbReference>